<sequence>MAATVWEHPSAAKAGQFPECSVTHFTDQTEKQLLARHLMISDCPARLPSQWKTMKVR</sequence>
<accession>A0A0E9QI07</accession>
<dbReference type="AlphaFoldDB" id="A0A0E9QI07"/>
<organism evidence="1">
    <name type="scientific">Anguilla anguilla</name>
    <name type="common">European freshwater eel</name>
    <name type="synonym">Muraena anguilla</name>
    <dbReference type="NCBI Taxonomy" id="7936"/>
    <lineage>
        <taxon>Eukaryota</taxon>
        <taxon>Metazoa</taxon>
        <taxon>Chordata</taxon>
        <taxon>Craniata</taxon>
        <taxon>Vertebrata</taxon>
        <taxon>Euteleostomi</taxon>
        <taxon>Actinopterygii</taxon>
        <taxon>Neopterygii</taxon>
        <taxon>Teleostei</taxon>
        <taxon>Anguilliformes</taxon>
        <taxon>Anguillidae</taxon>
        <taxon>Anguilla</taxon>
    </lineage>
</organism>
<reference evidence="1" key="2">
    <citation type="journal article" date="2015" name="Fish Shellfish Immunol.">
        <title>Early steps in the European eel (Anguilla anguilla)-Vibrio vulnificus interaction in the gills: Role of the RtxA13 toxin.</title>
        <authorList>
            <person name="Callol A."/>
            <person name="Pajuelo D."/>
            <person name="Ebbesson L."/>
            <person name="Teles M."/>
            <person name="MacKenzie S."/>
            <person name="Amaro C."/>
        </authorList>
    </citation>
    <scope>NUCLEOTIDE SEQUENCE</scope>
</reference>
<protein>
    <submittedName>
        <fullName evidence="1">Uncharacterized protein</fullName>
    </submittedName>
</protein>
<name>A0A0E9QI07_ANGAN</name>
<evidence type="ECO:0000313" key="1">
    <source>
        <dbReference type="EMBL" id="JAH16409.1"/>
    </source>
</evidence>
<proteinExistence type="predicted"/>
<dbReference type="EMBL" id="GBXM01092168">
    <property type="protein sequence ID" value="JAH16409.1"/>
    <property type="molecule type" value="Transcribed_RNA"/>
</dbReference>
<reference evidence="1" key="1">
    <citation type="submission" date="2014-11" db="EMBL/GenBank/DDBJ databases">
        <authorList>
            <person name="Amaro Gonzalez C."/>
        </authorList>
    </citation>
    <scope>NUCLEOTIDE SEQUENCE</scope>
</reference>